<evidence type="ECO:0000313" key="2">
    <source>
        <dbReference type="EMBL" id="VDK72787.1"/>
    </source>
</evidence>
<accession>A0A3P6SKE9</accession>
<keyword evidence="1" id="KW-0812">Transmembrane</keyword>
<dbReference type="Proteomes" id="UP000281553">
    <property type="component" value="Unassembled WGS sequence"/>
</dbReference>
<reference evidence="2 3" key="1">
    <citation type="submission" date="2018-11" db="EMBL/GenBank/DDBJ databases">
        <authorList>
            <consortium name="Pathogen Informatics"/>
        </authorList>
    </citation>
    <scope>NUCLEOTIDE SEQUENCE [LARGE SCALE GENOMIC DNA]</scope>
</reference>
<dbReference type="OrthoDB" id="203862at2759"/>
<keyword evidence="1" id="KW-1133">Transmembrane helix</keyword>
<keyword evidence="1" id="KW-0472">Membrane</keyword>
<evidence type="ECO:0000256" key="1">
    <source>
        <dbReference type="SAM" id="Phobius"/>
    </source>
</evidence>
<evidence type="ECO:0000313" key="3">
    <source>
        <dbReference type="Proteomes" id="UP000281553"/>
    </source>
</evidence>
<sequence>MPGSAFKYPYVPLALIEQDKYVLMSLAILCVISIWHAVITILTISAPSLSNGTLSQSLANASDLLSSSDKTSILAGVANSHPKSQPTDGSPNIGSKFPIEDPASSVIDDSLLEPEPRNPFERLDPSLSKFTRGVEIGDFTVTDEVVSMHFLRLLKAYMDAQDQLERSPEFEDTLKRERLEMMKRLEQDVFISFVVLYIIAHSVFGFWLYFDVSSTYMYLYKMIPKCVSQYFARTPFVMSLQEFDLARRNNPVTIADR</sequence>
<name>A0A3P6SKE9_DIBLA</name>
<proteinExistence type="predicted"/>
<keyword evidence="3" id="KW-1185">Reference proteome</keyword>
<organism evidence="2 3">
    <name type="scientific">Dibothriocephalus latus</name>
    <name type="common">Fish tapeworm</name>
    <name type="synonym">Diphyllobothrium latum</name>
    <dbReference type="NCBI Taxonomy" id="60516"/>
    <lineage>
        <taxon>Eukaryota</taxon>
        <taxon>Metazoa</taxon>
        <taxon>Spiralia</taxon>
        <taxon>Lophotrochozoa</taxon>
        <taxon>Platyhelminthes</taxon>
        <taxon>Cestoda</taxon>
        <taxon>Eucestoda</taxon>
        <taxon>Diphyllobothriidea</taxon>
        <taxon>Diphyllobothriidae</taxon>
        <taxon>Dibothriocephalus</taxon>
    </lineage>
</organism>
<feature type="transmembrane region" description="Helical" evidence="1">
    <location>
        <begin position="20"/>
        <end position="44"/>
    </location>
</feature>
<protein>
    <submittedName>
        <fullName evidence="2">Uncharacterized protein</fullName>
    </submittedName>
</protein>
<gene>
    <name evidence="2" type="ORF">DILT_LOCUS2440</name>
</gene>
<feature type="transmembrane region" description="Helical" evidence="1">
    <location>
        <begin position="189"/>
        <end position="210"/>
    </location>
</feature>
<dbReference type="AlphaFoldDB" id="A0A3P6SKE9"/>
<dbReference type="EMBL" id="UYRU01042106">
    <property type="protein sequence ID" value="VDK72787.1"/>
    <property type="molecule type" value="Genomic_DNA"/>
</dbReference>